<evidence type="ECO:0000313" key="2">
    <source>
        <dbReference type="EMBL" id="CAB4835591.1"/>
    </source>
</evidence>
<protein>
    <submittedName>
        <fullName evidence="2">Unannotated protein</fullName>
    </submittedName>
</protein>
<evidence type="ECO:0000256" key="1">
    <source>
        <dbReference type="SAM" id="MobiDB-lite"/>
    </source>
</evidence>
<name>A0A6J7ARG9_9ZZZZ</name>
<organism evidence="2">
    <name type="scientific">freshwater metagenome</name>
    <dbReference type="NCBI Taxonomy" id="449393"/>
    <lineage>
        <taxon>unclassified sequences</taxon>
        <taxon>metagenomes</taxon>
        <taxon>ecological metagenomes</taxon>
    </lineage>
</organism>
<feature type="compositionally biased region" description="Low complexity" evidence="1">
    <location>
        <begin position="48"/>
        <end position="59"/>
    </location>
</feature>
<reference evidence="2" key="1">
    <citation type="submission" date="2020-05" db="EMBL/GenBank/DDBJ databases">
        <authorList>
            <person name="Chiriac C."/>
            <person name="Salcher M."/>
            <person name="Ghai R."/>
            <person name="Kavagutti S V."/>
        </authorList>
    </citation>
    <scope>NUCLEOTIDE SEQUENCE</scope>
</reference>
<proteinExistence type="predicted"/>
<feature type="region of interest" description="Disordered" evidence="1">
    <location>
        <begin position="48"/>
        <end position="78"/>
    </location>
</feature>
<accession>A0A6J7ARG9</accession>
<dbReference type="EMBL" id="CAFAAV010000321">
    <property type="protein sequence ID" value="CAB4835591.1"/>
    <property type="molecule type" value="Genomic_DNA"/>
</dbReference>
<gene>
    <name evidence="2" type="ORF">UFOPK3099_02818</name>
</gene>
<sequence length="128" mass="12499">MAVAINAPLISAGDQDGCASATNAAIPAVCGLAIDVPDRTIAAVPLPTEAETTATPGAAMSGLSALSERGPFDENDAKRSYPGLVTGAAAPSVTEVPLVRKLAAWASSGLTPTNGIVTPAMGPSTGGK</sequence>
<dbReference type="AlphaFoldDB" id="A0A6J7ARG9"/>